<dbReference type="InterPro" id="IPR020845">
    <property type="entry name" value="AMP-binding_CS"/>
</dbReference>
<dbReference type="PANTHER" id="PTHR42921">
    <property type="entry name" value="ACETOACETYL-COA SYNTHETASE"/>
    <property type="match status" value="1"/>
</dbReference>
<dbReference type="InterPro" id="IPR000873">
    <property type="entry name" value="AMP-dep_synth/lig_dom"/>
</dbReference>
<dbReference type="Gene3D" id="3.30.300.30">
    <property type="match status" value="1"/>
</dbReference>
<dbReference type="GO" id="GO:0030729">
    <property type="term" value="F:acetoacetate-CoA ligase activity"/>
    <property type="evidence" value="ECO:0007669"/>
    <property type="project" value="TreeGrafter"/>
</dbReference>
<proteinExistence type="inferred from homology"/>
<feature type="compositionally biased region" description="Low complexity" evidence="2">
    <location>
        <begin position="396"/>
        <end position="414"/>
    </location>
</feature>
<dbReference type="PANTHER" id="PTHR42921:SF1">
    <property type="entry name" value="ACETOACETYL-COA SYNTHETASE"/>
    <property type="match status" value="1"/>
</dbReference>
<dbReference type="EMBL" id="MTSL01000209">
    <property type="protein sequence ID" value="PJF16675.1"/>
    <property type="molecule type" value="Genomic_DNA"/>
</dbReference>
<dbReference type="Pfam" id="PF16177">
    <property type="entry name" value="ACAS_N"/>
    <property type="match status" value="1"/>
</dbReference>
<protein>
    <submittedName>
        <fullName evidence="5">Acetyl-coenzyme A synthetase</fullName>
    </submittedName>
</protein>
<dbReference type="Gene3D" id="3.40.50.12780">
    <property type="entry name" value="N-terminal domain of ligase-like"/>
    <property type="match status" value="2"/>
</dbReference>
<dbReference type="PROSITE" id="PS00455">
    <property type="entry name" value="AMP_BINDING"/>
    <property type="match status" value="1"/>
</dbReference>
<evidence type="ECO:0000313" key="5">
    <source>
        <dbReference type="EMBL" id="PJF16675.1"/>
    </source>
</evidence>
<dbReference type="InterPro" id="IPR045851">
    <property type="entry name" value="AMP-bd_C_sf"/>
</dbReference>
<reference evidence="5 6" key="1">
    <citation type="submission" date="2016-10" db="EMBL/GenBank/DDBJ databases">
        <title>The genome of Paramicrosporidium saccamoebae is the missing link in understanding Cryptomycota and Microsporidia evolution.</title>
        <authorList>
            <person name="Quandt C.A."/>
            <person name="Beaudet D."/>
            <person name="Corsaro D."/>
            <person name="Michel R."/>
            <person name="Corradi N."/>
            <person name="James T."/>
        </authorList>
    </citation>
    <scope>NUCLEOTIDE SEQUENCE [LARGE SCALE GENOMIC DNA]</scope>
    <source>
        <strain evidence="5 6">KSL3</strain>
    </source>
</reference>
<dbReference type="OrthoDB" id="10253869at2759"/>
<comment type="caution">
    <text evidence="5">The sequence shown here is derived from an EMBL/GenBank/DDBJ whole genome shotgun (WGS) entry which is preliminary data.</text>
</comment>
<feature type="domain" description="Acetyl-coenzyme A synthetase N-terminal" evidence="4">
    <location>
        <begin position="35"/>
        <end position="103"/>
    </location>
</feature>
<dbReference type="InterPro" id="IPR032387">
    <property type="entry name" value="ACAS_N"/>
</dbReference>
<feature type="domain" description="AMP-dependent synthetase/ligase" evidence="3">
    <location>
        <begin position="110"/>
        <end position="516"/>
    </location>
</feature>
<dbReference type="InterPro" id="IPR042099">
    <property type="entry name" value="ANL_N_sf"/>
</dbReference>
<gene>
    <name evidence="5" type="ORF">PSACC_03514</name>
</gene>
<name>A0A2H9TG19_9FUNG</name>
<dbReference type="Proteomes" id="UP000240830">
    <property type="component" value="Unassembled WGS sequence"/>
</dbReference>
<sequence>MELGQPPLWLPQRDSKMEHFRQAICERHGVQLKTYPDLHQWSINNLSLFWQHVWEFCDIVHSQPFEQVHLGTCSLTEKVVDEEKTIDSVPEWFRGAKLNFAENLLRFRDTRTAILYESELGSDSRSISYLELYSEVAKVAAALRSSGVGVNDVIAAFAGNVPEVVVFMLAAASIGAIFTTVPPDFGVTAVCDRLSQTSPRIVLASPSVYYNGKVHCQMDKVNQMVSQVSSIEKIVILADKVASDGPEDGKFVKYSQFIESFAVDALSFTQLPFNHPLYILYSSGTTGKPKCLVHSAGGTLIQHLKEHILHGDLTRSDVFLQYTNIGWMMWHWMVSVLAVGSTIVLYEGSPFKPETIQLWRLIEKHQVTRFGTSAKYIQHLQECDTKKSDGGEGSESGENGKSGTRTTSTTTNATTPATTTALIASFDISSLLTIYSTGSPLSPSDFRFVHDKIKADLQISSITGGTDIISLFGAGNPMLPVHAGEIQCPGLGMAVKAYSDAGEEVLETPGDLVCTRPFPSMPVAFWNDSDGSLYRNSYFGRFPQCWHHGDFVKFTKNGGLVMLGRSDSTLNPAGVRFGSAELYNVVARFPEVKDSLVVGVRKPDENDERVIMFLQTDSGIVSDDLAMQIKKQIRSLLSARHVPALILATPAIPYTLNGKKVEVAVKRILSGSPDITTVGLANSECLAFYRTLSL</sequence>
<organism evidence="5 6">
    <name type="scientific">Paramicrosporidium saccamoebae</name>
    <dbReference type="NCBI Taxonomy" id="1246581"/>
    <lineage>
        <taxon>Eukaryota</taxon>
        <taxon>Fungi</taxon>
        <taxon>Fungi incertae sedis</taxon>
        <taxon>Cryptomycota</taxon>
        <taxon>Cryptomycota incertae sedis</taxon>
        <taxon>Paramicrosporidium</taxon>
    </lineage>
</organism>
<dbReference type="AlphaFoldDB" id="A0A2H9TG19"/>
<dbReference type="SUPFAM" id="SSF56801">
    <property type="entry name" value="Acetyl-CoA synthetase-like"/>
    <property type="match status" value="1"/>
</dbReference>
<evidence type="ECO:0000313" key="6">
    <source>
        <dbReference type="Proteomes" id="UP000240830"/>
    </source>
</evidence>
<dbReference type="STRING" id="1246581.A0A2H9TG19"/>
<evidence type="ECO:0000259" key="4">
    <source>
        <dbReference type="Pfam" id="PF16177"/>
    </source>
</evidence>
<evidence type="ECO:0000256" key="1">
    <source>
        <dbReference type="ARBA" id="ARBA00006432"/>
    </source>
</evidence>
<evidence type="ECO:0000259" key="3">
    <source>
        <dbReference type="Pfam" id="PF00501"/>
    </source>
</evidence>
<evidence type="ECO:0000256" key="2">
    <source>
        <dbReference type="SAM" id="MobiDB-lite"/>
    </source>
</evidence>
<accession>A0A2H9TG19</accession>
<dbReference type="Pfam" id="PF00501">
    <property type="entry name" value="AMP-binding"/>
    <property type="match status" value="1"/>
</dbReference>
<comment type="similarity">
    <text evidence="1">Belongs to the ATP-dependent AMP-binding enzyme family.</text>
</comment>
<feature type="region of interest" description="Disordered" evidence="2">
    <location>
        <begin position="384"/>
        <end position="414"/>
    </location>
</feature>
<keyword evidence="6" id="KW-1185">Reference proteome</keyword>